<organism evidence="2">
    <name type="scientific">Laccaria bicolor (strain S238N-H82 / ATCC MYA-4686)</name>
    <name type="common">Bicoloured deceiver</name>
    <name type="synonym">Laccaria laccata var. bicolor</name>
    <dbReference type="NCBI Taxonomy" id="486041"/>
    <lineage>
        <taxon>Eukaryota</taxon>
        <taxon>Fungi</taxon>
        <taxon>Dikarya</taxon>
        <taxon>Basidiomycota</taxon>
        <taxon>Agaricomycotina</taxon>
        <taxon>Agaricomycetes</taxon>
        <taxon>Agaricomycetidae</taxon>
        <taxon>Agaricales</taxon>
        <taxon>Agaricineae</taxon>
        <taxon>Hydnangiaceae</taxon>
        <taxon>Laccaria</taxon>
    </lineage>
</organism>
<dbReference type="RefSeq" id="XP_001882036.1">
    <property type="nucleotide sequence ID" value="XM_001882001.1"/>
</dbReference>
<dbReference type="KEGG" id="lbc:LACBIDRAFT_298913"/>
<dbReference type="Proteomes" id="UP000001194">
    <property type="component" value="Unassembled WGS sequence"/>
</dbReference>
<evidence type="ECO:0000313" key="1">
    <source>
        <dbReference type="EMBL" id="EDR07105.1"/>
    </source>
</evidence>
<protein>
    <submittedName>
        <fullName evidence="1">Predicted protein</fullName>
    </submittedName>
</protein>
<gene>
    <name evidence="1" type="ORF">LACBIDRAFT_298913</name>
</gene>
<accession>B0DDK8</accession>
<dbReference type="EMBL" id="DS547105">
    <property type="protein sequence ID" value="EDR07105.1"/>
    <property type="molecule type" value="Genomic_DNA"/>
</dbReference>
<dbReference type="HOGENOM" id="CLU_1787166_0_0_1"/>
<keyword evidence="2" id="KW-1185">Reference proteome</keyword>
<dbReference type="InParanoid" id="B0DDK8"/>
<proteinExistence type="predicted"/>
<evidence type="ECO:0000313" key="2">
    <source>
        <dbReference type="Proteomes" id="UP000001194"/>
    </source>
</evidence>
<dbReference type="OrthoDB" id="3054036at2759"/>
<sequence>MGKSSITDEQKKWLESHIPAFTEVQKKSTVARFHPHIAEGWFEKYPERNALFPTAAGELSAVLTHHRRIRLAGRFLLDVLVHFQKLEGQYINTTTTLGQRAMVVETSMKLTQDLKKEFLCVCLTQNCFSTRSLSGKSFQLHRSGT</sequence>
<dbReference type="AlphaFoldDB" id="B0DDK8"/>
<dbReference type="GeneID" id="6077692"/>
<reference evidence="1 2" key="1">
    <citation type="journal article" date="2008" name="Nature">
        <title>The genome of Laccaria bicolor provides insights into mycorrhizal symbiosis.</title>
        <authorList>
            <person name="Martin F."/>
            <person name="Aerts A."/>
            <person name="Ahren D."/>
            <person name="Brun A."/>
            <person name="Danchin E.G.J."/>
            <person name="Duchaussoy F."/>
            <person name="Gibon J."/>
            <person name="Kohler A."/>
            <person name="Lindquist E."/>
            <person name="Pereda V."/>
            <person name="Salamov A."/>
            <person name="Shapiro H.J."/>
            <person name="Wuyts J."/>
            <person name="Blaudez D."/>
            <person name="Buee M."/>
            <person name="Brokstein P."/>
            <person name="Canbaeck B."/>
            <person name="Cohen D."/>
            <person name="Courty P.E."/>
            <person name="Coutinho P.M."/>
            <person name="Delaruelle C."/>
            <person name="Detter J.C."/>
            <person name="Deveau A."/>
            <person name="DiFazio S."/>
            <person name="Duplessis S."/>
            <person name="Fraissinet-Tachet L."/>
            <person name="Lucic E."/>
            <person name="Frey-Klett P."/>
            <person name="Fourrey C."/>
            <person name="Feussner I."/>
            <person name="Gay G."/>
            <person name="Grimwood J."/>
            <person name="Hoegger P.J."/>
            <person name="Jain P."/>
            <person name="Kilaru S."/>
            <person name="Labbe J."/>
            <person name="Lin Y.C."/>
            <person name="Legue V."/>
            <person name="Le Tacon F."/>
            <person name="Marmeisse R."/>
            <person name="Melayah D."/>
            <person name="Montanini B."/>
            <person name="Muratet M."/>
            <person name="Nehls U."/>
            <person name="Niculita-Hirzel H."/>
            <person name="Oudot-Le Secq M.P."/>
            <person name="Peter M."/>
            <person name="Quesneville H."/>
            <person name="Rajashekar B."/>
            <person name="Reich M."/>
            <person name="Rouhier N."/>
            <person name="Schmutz J."/>
            <person name="Yin T."/>
            <person name="Chalot M."/>
            <person name="Henrissat B."/>
            <person name="Kuees U."/>
            <person name="Lucas S."/>
            <person name="Van de Peer Y."/>
            <person name="Podila G.K."/>
            <person name="Polle A."/>
            <person name="Pukkila P.J."/>
            <person name="Richardson P.M."/>
            <person name="Rouze P."/>
            <person name="Sanders I.R."/>
            <person name="Stajich J.E."/>
            <person name="Tunlid A."/>
            <person name="Tuskan G."/>
            <person name="Grigoriev I.V."/>
        </authorList>
    </citation>
    <scope>NUCLEOTIDE SEQUENCE [LARGE SCALE GENOMIC DNA]</scope>
    <source>
        <strain evidence="2">S238N-H82 / ATCC MYA-4686</strain>
    </source>
</reference>
<name>B0DDK8_LACBS</name>